<dbReference type="EMBL" id="PKKC01000001">
    <property type="protein sequence ID" value="PKZ91512.1"/>
    <property type="molecule type" value="Genomic_DNA"/>
</dbReference>
<dbReference type="PANTHER" id="PTHR11122">
    <property type="entry name" value="APOSPORY-ASSOCIATED PROTEIN C-RELATED"/>
    <property type="match status" value="1"/>
</dbReference>
<dbReference type="GO" id="GO:0005975">
    <property type="term" value="P:carbohydrate metabolic process"/>
    <property type="evidence" value="ECO:0007669"/>
    <property type="project" value="InterPro"/>
</dbReference>
<dbReference type="CDD" id="cd09024">
    <property type="entry name" value="Aldose_epim_lacX"/>
    <property type="match status" value="1"/>
</dbReference>
<dbReference type="Pfam" id="PF01263">
    <property type="entry name" value="Aldose_epim"/>
    <property type="match status" value="1"/>
</dbReference>
<name>A0A1V3Y3X7_LACGS</name>
<reference evidence="2 5" key="2">
    <citation type="submission" date="2017-12" db="EMBL/GenBank/DDBJ databases">
        <title>Phylogenetic diversity of female urinary microbiome.</title>
        <authorList>
            <person name="Thomas-White K."/>
            <person name="Wolfe A.J."/>
        </authorList>
    </citation>
    <scope>NUCLEOTIDE SEQUENCE [LARGE SCALE GENOMIC DNA]</scope>
    <source>
        <strain evidence="2 5">UMB0099</strain>
    </source>
</reference>
<evidence type="ECO:0000313" key="2">
    <source>
        <dbReference type="EMBL" id="PKZ91512.1"/>
    </source>
</evidence>
<dbReference type="OrthoDB" id="9795355at2"/>
<dbReference type="Gene3D" id="2.70.98.10">
    <property type="match status" value="1"/>
</dbReference>
<dbReference type="GO" id="GO:0016853">
    <property type="term" value="F:isomerase activity"/>
    <property type="evidence" value="ECO:0007669"/>
    <property type="project" value="InterPro"/>
</dbReference>
<organism evidence="2 5">
    <name type="scientific">Lactobacillus gasseri</name>
    <dbReference type="NCBI Taxonomy" id="1596"/>
    <lineage>
        <taxon>Bacteria</taxon>
        <taxon>Bacillati</taxon>
        <taxon>Bacillota</taxon>
        <taxon>Bacilli</taxon>
        <taxon>Lactobacillales</taxon>
        <taxon>Lactobacillaceae</taxon>
        <taxon>Lactobacillus</taxon>
    </lineage>
</organism>
<dbReference type="InterPro" id="IPR011013">
    <property type="entry name" value="Gal_mutarotase_sf_dom"/>
</dbReference>
<protein>
    <submittedName>
        <fullName evidence="2">Aldose 1-epimerase family protein</fullName>
    </submittedName>
    <submittedName>
        <fullName evidence="1">Aldose epimerase</fullName>
    </submittedName>
</protein>
<gene>
    <name evidence="1" type="ORF">CCE30_08975</name>
    <name evidence="2" type="ORF">CYJ86_03305</name>
    <name evidence="3" type="ORF">J3E67_001079</name>
</gene>
<dbReference type="RefSeq" id="WP_020807000.1">
    <property type="nucleotide sequence ID" value="NZ_CABHMU010000001.1"/>
</dbReference>
<evidence type="ECO:0000313" key="3">
    <source>
        <dbReference type="EMBL" id="QTD66714.1"/>
    </source>
</evidence>
<dbReference type="PANTHER" id="PTHR11122:SF13">
    <property type="entry name" value="GLUCOSE-6-PHOSPHATE 1-EPIMERASE"/>
    <property type="match status" value="1"/>
</dbReference>
<dbReference type="AlphaFoldDB" id="A0A1V3Y3X7"/>
<dbReference type="EMBL" id="CP071801">
    <property type="protein sequence ID" value="QTD66714.1"/>
    <property type="molecule type" value="Genomic_DNA"/>
</dbReference>
<dbReference type="SUPFAM" id="SSF74650">
    <property type="entry name" value="Galactose mutarotase-like"/>
    <property type="match status" value="1"/>
</dbReference>
<reference evidence="1 4" key="1">
    <citation type="submission" date="2017-05" db="EMBL/GenBank/DDBJ databases">
        <authorList>
            <person name="Oh N.-S."/>
        </authorList>
    </citation>
    <scope>NUCLEOTIDE SEQUENCE [LARGE SCALE GENOMIC DNA]</scope>
    <source>
        <strain evidence="1 4">4M13</strain>
    </source>
</reference>
<dbReference type="InterPro" id="IPR014718">
    <property type="entry name" value="GH-type_carb-bd"/>
</dbReference>
<dbReference type="GO" id="GO:0030246">
    <property type="term" value="F:carbohydrate binding"/>
    <property type="evidence" value="ECO:0007669"/>
    <property type="project" value="InterPro"/>
</dbReference>
<dbReference type="InterPro" id="IPR008183">
    <property type="entry name" value="Aldose_1/G6P_1-epimerase"/>
</dbReference>
<evidence type="ECO:0000313" key="1">
    <source>
        <dbReference type="EMBL" id="ART99017.1"/>
    </source>
</evidence>
<dbReference type="Proteomes" id="UP000663932">
    <property type="component" value="Chromosome"/>
</dbReference>
<proteinExistence type="predicted"/>
<dbReference type="Proteomes" id="UP000195798">
    <property type="component" value="Chromosome"/>
</dbReference>
<dbReference type="Proteomes" id="UP000234740">
    <property type="component" value="Unassembled WGS sequence"/>
</dbReference>
<evidence type="ECO:0000313" key="5">
    <source>
        <dbReference type="Proteomes" id="UP000234740"/>
    </source>
</evidence>
<reference evidence="3" key="3">
    <citation type="submission" date="2021-03" db="EMBL/GenBank/DDBJ databases">
        <title>Whole genome sequence of Lactobacillus gasseri HL75.</title>
        <authorList>
            <person name="Kim J.-M."/>
            <person name="Chung S.H."/>
            <person name="Kim J.-S."/>
        </authorList>
    </citation>
    <scope>NUCLEOTIDE SEQUENCE</scope>
    <source>
        <strain evidence="3">HL75</strain>
    </source>
</reference>
<dbReference type="InterPro" id="IPR037481">
    <property type="entry name" value="LacX"/>
</dbReference>
<dbReference type="EMBL" id="CP021427">
    <property type="protein sequence ID" value="ART99017.1"/>
    <property type="molecule type" value="Genomic_DNA"/>
</dbReference>
<evidence type="ECO:0000313" key="4">
    <source>
        <dbReference type="Proteomes" id="UP000195798"/>
    </source>
</evidence>
<dbReference type="GeneID" id="48925065"/>
<accession>A0A1V3Y3X7</accession>
<sequence length="295" mass="34170">MDYQLKNNFLTVTLSDQGAEIQSVKDVNSGREYIWQADPKIWGRHAPVLFPVVGRLKDDQYTYDGKTYHMGQHGFARDSKFTVEEQDDKHIVFLLTSNEDTKKMYPFDFELRVTYSLVNNLLSEHFTVTNTDTKEMIFGIGGHPGFNLPTDNGLTKNDYYFKFAPSMDHVKIPLKAPYLDWDNRSLLATDSLFEISDELFKDDAWVFELKQPNKISIRTDKSDYHINVKMENAPFVGLWSQYPKSGNYICIEPWWGIADTLDSDGQLEHKRGMNHIAPNEVWENGFTMAFHDKAK</sequence>